<accession>A0A0B7A5H4</accession>
<proteinExistence type="predicted"/>
<name>A0A0B7A5H4_9EUPU</name>
<dbReference type="EMBL" id="HACG01029163">
    <property type="protein sequence ID" value="CEK76028.1"/>
    <property type="molecule type" value="Transcribed_RNA"/>
</dbReference>
<evidence type="ECO:0000313" key="2">
    <source>
        <dbReference type="EMBL" id="CEK76028.1"/>
    </source>
</evidence>
<dbReference type="EMBL" id="HACG01029162">
    <property type="protein sequence ID" value="CEK76027.1"/>
    <property type="molecule type" value="Transcribed_RNA"/>
</dbReference>
<reference evidence="2" key="1">
    <citation type="submission" date="2014-12" db="EMBL/GenBank/DDBJ databases">
        <title>Insight into the proteome of Arion vulgaris.</title>
        <authorList>
            <person name="Aradska J."/>
            <person name="Bulat T."/>
            <person name="Smidak R."/>
            <person name="Sarate P."/>
            <person name="Gangsoo J."/>
            <person name="Sialana F."/>
            <person name="Bilban M."/>
            <person name="Lubec G."/>
        </authorList>
    </citation>
    <scope>NUCLEOTIDE SEQUENCE</scope>
    <source>
        <tissue evidence="2">Skin</tissue>
    </source>
</reference>
<sequence>MRTFLFDIHNKQIQKYYSPSNHHHHDILLLYQSILQNDVDWGSINSDITSALLVSEAYQTILTGLLSTTVPVLSH</sequence>
<dbReference type="AlphaFoldDB" id="A0A0B7A5H4"/>
<protein>
    <submittedName>
        <fullName evidence="2">Uncharacterized protein</fullName>
    </submittedName>
</protein>
<organism evidence="2">
    <name type="scientific">Arion vulgaris</name>
    <dbReference type="NCBI Taxonomy" id="1028688"/>
    <lineage>
        <taxon>Eukaryota</taxon>
        <taxon>Metazoa</taxon>
        <taxon>Spiralia</taxon>
        <taxon>Lophotrochozoa</taxon>
        <taxon>Mollusca</taxon>
        <taxon>Gastropoda</taxon>
        <taxon>Heterobranchia</taxon>
        <taxon>Euthyneura</taxon>
        <taxon>Panpulmonata</taxon>
        <taxon>Eupulmonata</taxon>
        <taxon>Stylommatophora</taxon>
        <taxon>Helicina</taxon>
        <taxon>Arionoidea</taxon>
        <taxon>Arionidae</taxon>
        <taxon>Arion</taxon>
    </lineage>
</organism>
<gene>
    <name evidence="2" type="primary">ORF98081</name>
    <name evidence="1" type="synonym">ORF98074</name>
</gene>
<evidence type="ECO:0000313" key="1">
    <source>
        <dbReference type="EMBL" id="CEK76027.1"/>
    </source>
</evidence>